<dbReference type="GO" id="GO:0080120">
    <property type="term" value="P:CAAX-box protein maturation"/>
    <property type="evidence" value="ECO:0007669"/>
    <property type="project" value="UniProtKB-ARBA"/>
</dbReference>
<keyword evidence="2" id="KW-0472">Membrane</keyword>
<dbReference type="RefSeq" id="WP_234023379.1">
    <property type="nucleotide sequence ID" value="NZ_CP012673.1"/>
</dbReference>
<feature type="transmembrane region" description="Helical" evidence="2">
    <location>
        <begin position="103"/>
        <end position="122"/>
    </location>
</feature>
<dbReference type="InterPro" id="IPR003675">
    <property type="entry name" value="Rce1/LyrA-like_dom"/>
</dbReference>
<feature type="transmembrane region" description="Helical" evidence="2">
    <location>
        <begin position="269"/>
        <end position="290"/>
    </location>
</feature>
<feature type="region of interest" description="Disordered" evidence="1">
    <location>
        <begin position="1"/>
        <end position="27"/>
    </location>
</feature>
<dbReference type="InterPro" id="IPR052710">
    <property type="entry name" value="CAAX_protease"/>
</dbReference>
<accession>A0A2L0EJP6</accession>
<sequence>MNNLPRGTSEPPPGGPGPLSSGASGERPMSMPAAGGWVAGVTFLFLWLIGTIAYFRPDERLDVISSFGCQAVAYLLGLFGVLQIHAPRASIRELLGVRRTHAAFYPIAIALGVALEGPIAAIYDAIERRWPSGVSERELVKIFAEASALELVALGAVFIALGPALEEIFFRGALVRPLRKRYGAPLVIAGTSALFAVAHLEWQKFLPIAIFGVFLGVLRVASGSLLPPVLLHATYNAIQCYALLTAAAADPAGEPTAAQTAGAGAPIPAWVVAASSACALVLVALAFALGNRAEAAVRAREKDAP</sequence>
<feature type="transmembrane region" description="Helical" evidence="2">
    <location>
        <begin position="182"/>
        <end position="199"/>
    </location>
</feature>
<protein>
    <recommendedName>
        <fullName evidence="3">CAAX prenyl protease 2/Lysostaphin resistance protein A-like domain-containing protein</fullName>
    </recommendedName>
</protein>
<dbReference type="Proteomes" id="UP000238348">
    <property type="component" value="Chromosome"/>
</dbReference>
<feature type="transmembrane region" description="Helical" evidence="2">
    <location>
        <begin position="205"/>
        <end position="222"/>
    </location>
</feature>
<name>A0A2L0EJP6_SORCE</name>
<dbReference type="PANTHER" id="PTHR36435:SF1">
    <property type="entry name" value="CAAX AMINO TERMINAL PROTEASE FAMILY PROTEIN"/>
    <property type="match status" value="1"/>
</dbReference>
<dbReference type="Pfam" id="PF02517">
    <property type="entry name" value="Rce1-like"/>
    <property type="match status" value="1"/>
</dbReference>
<feature type="transmembrane region" description="Helical" evidence="2">
    <location>
        <begin position="34"/>
        <end position="55"/>
    </location>
</feature>
<feature type="domain" description="CAAX prenyl protease 2/Lysostaphin resistance protein A-like" evidence="3">
    <location>
        <begin position="151"/>
        <end position="238"/>
    </location>
</feature>
<evidence type="ECO:0000256" key="2">
    <source>
        <dbReference type="SAM" id="Phobius"/>
    </source>
</evidence>
<dbReference type="AlphaFoldDB" id="A0A2L0EJP6"/>
<evidence type="ECO:0000259" key="3">
    <source>
        <dbReference type="Pfam" id="PF02517"/>
    </source>
</evidence>
<feature type="transmembrane region" description="Helical" evidence="2">
    <location>
        <begin position="61"/>
        <end position="82"/>
    </location>
</feature>
<proteinExistence type="predicted"/>
<reference evidence="4 5" key="1">
    <citation type="submission" date="2015-09" db="EMBL/GenBank/DDBJ databases">
        <title>Sorangium comparison.</title>
        <authorList>
            <person name="Zaburannyi N."/>
            <person name="Bunk B."/>
            <person name="Overmann J."/>
            <person name="Mueller R."/>
        </authorList>
    </citation>
    <scope>NUCLEOTIDE SEQUENCE [LARGE SCALE GENOMIC DNA]</scope>
    <source>
        <strain evidence="4 5">So ce26</strain>
    </source>
</reference>
<keyword evidence="2" id="KW-0812">Transmembrane</keyword>
<keyword evidence="2" id="KW-1133">Transmembrane helix</keyword>
<feature type="transmembrane region" description="Helical" evidence="2">
    <location>
        <begin position="142"/>
        <end position="161"/>
    </location>
</feature>
<gene>
    <name evidence="4" type="ORF">SOCE26_009150</name>
</gene>
<dbReference type="PANTHER" id="PTHR36435">
    <property type="entry name" value="SLR1288 PROTEIN"/>
    <property type="match status" value="1"/>
</dbReference>
<evidence type="ECO:0000256" key="1">
    <source>
        <dbReference type="SAM" id="MobiDB-lite"/>
    </source>
</evidence>
<evidence type="ECO:0000313" key="4">
    <source>
        <dbReference type="EMBL" id="AUX39522.1"/>
    </source>
</evidence>
<dbReference type="EMBL" id="CP012673">
    <property type="protein sequence ID" value="AUX39522.1"/>
    <property type="molecule type" value="Genomic_DNA"/>
</dbReference>
<dbReference type="GO" id="GO:0004175">
    <property type="term" value="F:endopeptidase activity"/>
    <property type="evidence" value="ECO:0007669"/>
    <property type="project" value="UniProtKB-ARBA"/>
</dbReference>
<organism evidence="4 5">
    <name type="scientific">Sorangium cellulosum</name>
    <name type="common">Polyangium cellulosum</name>
    <dbReference type="NCBI Taxonomy" id="56"/>
    <lineage>
        <taxon>Bacteria</taxon>
        <taxon>Pseudomonadati</taxon>
        <taxon>Myxococcota</taxon>
        <taxon>Polyangia</taxon>
        <taxon>Polyangiales</taxon>
        <taxon>Polyangiaceae</taxon>
        <taxon>Sorangium</taxon>
    </lineage>
</organism>
<evidence type="ECO:0000313" key="5">
    <source>
        <dbReference type="Proteomes" id="UP000238348"/>
    </source>
</evidence>